<dbReference type="EMBL" id="JBHHMI010000003">
    <property type="protein sequence ID" value="MFB5266269.1"/>
    <property type="molecule type" value="Genomic_DNA"/>
</dbReference>
<dbReference type="SUPFAM" id="SSF55729">
    <property type="entry name" value="Acyl-CoA N-acyltransferases (Nat)"/>
    <property type="match status" value="1"/>
</dbReference>
<proteinExistence type="predicted"/>
<dbReference type="PANTHER" id="PTHR43415:SF5">
    <property type="entry name" value="ACETYLTRANSFERASE"/>
    <property type="match status" value="1"/>
</dbReference>
<dbReference type="EC" id="2.3.-.-" evidence="2"/>
<feature type="domain" description="N-acetyltransferase" evidence="1">
    <location>
        <begin position="11"/>
        <end position="173"/>
    </location>
</feature>
<organism evidence="2 3">
    <name type="scientific">Paenibacillus enshidis</name>
    <dbReference type="NCBI Taxonomy" id="1458439"/>
    <lineage>
        <taxon>Bacteria</taxon>
        <taxon>Bacillati</taxon>
        <taxon>Bacillota</taxon>
        <taxon>Bacilli</taxon>
        <taxon>Bacillales</taxon>
        <taxon>Paenibacillaceae</taxon>
        <taxon>Paenibacillus</taxon>
    </lineage>
</organism>
<evidence type="ECO:0000313" key="3">
    <source>
        <dbReference type="Proteomes" id="UP001580346"/>
    </source>
</evidence>
<dbReference type="PANTHER" id="PTHR43415">
    <property type="entry name" value="SPERMIDINE N(1)-ACETYLTRANSFERASE"/>
    <property type="match status" value="1"/>
</dbReference>
<keyword evidence="3" id="KW-1185">Reference proteome</keyword>
<dbReference type="InterPro" id="IPR000182">
    <property type="entry name" value="GNAT_dom"/>
</dbReference>
<dbReference type="PROSITE" id="PS51186">
    <property type="entry name" value="GNAT"/>
    <property type="match status" value="1"/>
</dbReference>
<reference evidence="2 3" key="1">
    <citation type="submission" date="2024-09" db="EMBL/GenBank/DDBJ databases">
        <title>Paenibacillus zeirhizospherea sp. nov., isolated from surface of the maize (Zea mays) roots in a horticulture field, Hungary.</title>
        <authorList>
            <person name="Marton D."/>
            <person name="Farkas M."/>
            <person name="Bedics A."/>
            <person name="Toth E."/>
            <person name="Tancsics A."/>
            <person name="Boka K."/>
            <person name="Maroti G."/>
            <person name="Kriszt B."/>
            <person name="Cserhati M."/>
        </authorList>
    </citation>
    <scope>NUCLEOTIDE SEQUENCE [LARGE SCALE GENOMIC DNA]</scope>
    <source>
        <strain evidence="2 3">KCTC 33519</strain>
    </source>
</reference>
<comment type="caution">
    <text evidence="2">The sequence shown here is derived from an EMBL/GenBank/DDBJ whole genome shotgun (WGS) entry which is preliminary data.</text>
</comment>
<evidence type="ECO:0000259" key="1">
    <source>
        <dbReference type="PROSITE" id="PS51186"/>
    </source>
</evidence>
<dbReference type="Pfam" id="PF13302">
    <property type="entry name" value="Acetyltransf_3"/>
    <property type="match status" value="1"/>
</dbReference>
<dbReference type="InterPro" id="IPR016181">
    <property type="entry name" value="Acyl_CoA_acyltransferase"/>
</dbReference>
<dbReference type="Proteomes" id="UP001580346">
    <property type="component" value="Unassembled WGS sequence"/>
</dbReference>
<dbReference type="Gene3D" id="3.40.630.30">
    <property type="match status" value="1"/>
</dbReference>
<keyword evidence="2" id="KW-0808">Transferase</keyword>
<name>A0ABV5AQU8_9BACL</name>
<evidence type="ECO:0000313" key="2">
    <source>
        <dbReference type="EMBL" id="MFB5266269.1"/>
    </source>
</evidence>
<dbReference type="GO" id="GO:0016746">
    <property type="term" value="F:acyltransferase activity"/>
    <property type="evidence" value="ECO:0007669"/>
    <property type="project" value="UniProtKB-KW"/>
</dbReference>
<dbReference type="RefSeq" id="WP_375354042.1">
    <property type="nucleotide sequence ID" value="NZ_JBHHMI010000003.1"/>
</dbReference>
<protein>
    <submittedName>
        <fullName evidence="2">GNAT family N-acetyltransferase</fullName>
        <ecNumber evidence="2">2.3.-.-</ecNumber>
    </submittedName>
</protein>
<accession>A0ABV5AQU8</accession>
<keyword evidence="2" id="KW-0012">Acyltransferase</keyword>
<gene>
    <name evidence="2" type="ORF">ACE41H_05645</name>
</gene>
<sequence length="182" mass="20915">MTPDFFQGKLVKLTGIREEDTDMILRWGEDADYLRNVDTDIALPFQRSRIEQEGAPNPNEVYFRLRTVADDELIGFVAIHSIEWNNGAGKLAIGLGEARNRSKGYGTDALHLILRYAFHELNLNRVGLNVIEYNPGAIRAYEKAGFRLEGREREAVRRDGRRYDLIIMGILYEEWLAAQEKN</sequence>